<organism evidence="2">
    <name type="scientific">Brassica oleracea</name>
    <name type="common">Wild cabbage</name>
    <dbReference type="NCBI Taxonomy" id="3712"/>
    <lineage>
        <taxon>Eukaryota</taxon>
        <taxon>Viridiplantae</taxon>
        <taxon>Streptophyta</taxon>
        <taxon>Embryophyta</taxon>
        <taxon>Tracheophyta</taxon>
        <taxon>Spermatophyta</taxon>
        <taxon>Magnoliopsida</taxon>
        <taxon>eudicotyledons</taxon>
        <taxon>Gunneridae</taxon>
        <taxon>Pentapetalae</taxon>
        <taxon>rosids</taxon>
        <taxon>malvids</taxon>
        <taxon>Brassicales</taxon>
        <taxon>Brassicaceae</taxon>
        <taxon>Brassiceae</taxon>
        <taxon>Brassica</taxon>
    </lineage>
</organism>
<dbReference type="PANTHER" id="PTHR47864:SF7">
    <property type="entry name" value="MYB_SANT-LIKE DOMAIN-CONTAINING PROTEIN"/>
    <property type="match status" value="1"/>
</dbReference>
<dbReference type="EMBL" id="LR031872">
    <property type="protein sequence ID" value="VDC89949.1"/>
    <property type="molecule type" value="Genomic_DNA"/>
</dbReference>
<proteinExistence type="predicted"/>
<feature type="compositionally biased region" description="Basic and acidic residues" evidence="1">
    <location>
        <begin position="1"/>
        <end position="18"/>
    </location>
</feature>
<evidence type="ECO:0000256" key="1">
    <source>
        <dbReference type="SAM" id="MobiDB-lite"/>
    </source>
</evidence>
<name>A0A3P6ALK2_BRAOL</name>
<dbReference type="PANTHER" id="PTHR47864">
    <property type="entry name" value="TRANSMEMBRANE PROTEIN"/>
    <property type="match status" value="1"/>
</dbReference>
<dbReference type="AlphaFoldDB" id="A0A3P6ALK2"/>
<accession>A0A3P6ALK2</accession>
<gene>
    <name evidence="2" type="ORF">BOLC3T15099H</name>
</gene>
<sequence>MGESHQETQDPSQEREKGSYIQWSPEENKTLIDLLLDAVALGLRDSNGTFSKFTVER</sequence>
<evidence type="ECO:0008006" key="3">
    <source>
        <dbReference type="Google" id="ProtNLM"/>
    </source>
</evidence>
<evidence type="ECO:0000313" key="2">
    <source>
        <dbReference type="EMBL" id="VDC89949.1"/>
    </source>
</evidence>
<feature type="region of interest" description="Disordered" evidence="1">
    <location>
        <begin position="1"/>
        <end position="22"/>
    </location>
</feature>
<reference evidence="2" key="1">
    <citation type="submission" date="2018-11" db="EMBL/GenBank/DDBJ databases">
        <authorList>
            <consortium name="Genoscope - CEA"/>
            <person name="William W."/>
        </authorList>
    </citation>
    <scope>NUCLEOTIDE SEQUENCE</scope>
</reference>
<feature type="non-terminal residue" evidence="2">
    <location>
        <position position="57"/>
    </location>
</feature>
<protein>
    <recommendedName>
        <fullName evidence="3">Myb/SANT-like domain-containing protein</fullName>
    </recommendedName>
</protein>
<dbReference type="InterPro" id="IPR055314">
    <property type="entry name" value="At2g29880-like"/>
</dbReference>